<proteinExistence type="predicted"/>
<organism evidence="3 4">
    <name type="scientific">Pararge aegeria aegeria</name>
    <dbReference type="NCBI Taxonomy" id="348720"/>
    <lineage>
        <taxon>Eukaryota</taxon>
        <taxon>Metazoa</taxon>
        <taxon>Ecdysozoa</taxon>
        <taxon>Arthropoda</taxon>
        <taxon>Hexapoda</taxon>
        <taxon>Insecta</taxon>
        <taxon>Pterygota</taxon>
        <taxon>Neoptera</taxon>
        <taxon>Endopterygota</taxon>
        <taxon>Lepidoptera</taxon>
        <taxon>Glossata</taxon>
        <taxon>Ditrysia</taxon>
        <taxon>Papilionoidea</taxon>
        <taxon>Nymphalidae</taxon>
        <taxon>Satyrinae</taxon>
        <taxon>Satyrini</taxon>
        <taxon>Parargina</taxon>
        <taxon>Pararge</taxon>
    </lineage>
</organism>
<reference evidence="3" key="1">
    <citation type="submission" date="2022-03" db="EMBL/GenBank/DDBJ databases">
        <authorList>
            <person name="Lindestad O."/>
        </authorList>
    </citation>
    <scope>NUCLEOTIDE SEQUENCE</scope>
</reference>
<evidence type="ECO:0000259" key="2">
    <source>
        <dbReference type="PROSITE" id="PS51938"/>
    </source>
</evidence>
<dbReference type="Pfam" id="PF12901">
    <property type="entry name" value="SUZ-C"/>
    <property type="match status" value="1"/>
</dbReference>
<dbReference type="Proteomes" id="UP000838756">
    <property type="component" value="Unassembled WGS sequence"/>
</dbReference>
<accession>A0A8S4QEA7</accession>
<feature type="non-terminal residue" evidence="3">
    <location>
        <position position="1"/>
    </location>
</feature>
<gene>
    <name evidence="3" type="primary">jg26689</name>
    <name evidence="3" type="ORF">PAEG_LOCUS252</name>
</gene>
<dbReference type="EMBL" id="CAKXAJ010000800">
    <property type="protein sequence ID" value="CAH2207632.1"/>
    <property type="molecule type" value="Genomic_DNA"/>
</dbReference>
<evidence type="ECO:0000313" key="4">
    <source>
        <dbReference type="Proteomes" id="UP000838756"/>
    </source>
</evidence>
<keyword evidence="4" id="KW-1185">Reference proteome</keyword>
<dbReference type="PROSITE" id="PS51938">
    <property type="entry name" value="SUZ_C"/>
    <property type="match status" value="1"/>
</dbReference>
<evidence type="ECO:0000256" key="1">
    <source>
        <dbReference type="SAM" id="MobiDB-lite"/>
    </source>
</evidence>
<sequence length="58" mass="6517">SKPVKARCERPERLLARLRTLSLEDASTPRVVLARPPRGPDGSRGFRPRRPLAEQLGE</sequence>
<dbReference type="OrthoDB" id="74319at2759"/>
<evidence type="ECO:0000313" key="3">
    <source>
        <dbReference type="EMBL" id="CAH2207632.1"/>
    </source>
</evidence>
<name>A0A8S4QEA7_9NEOP</name>
<dbReference type="AlphaFoldDB" id="A0A8S4QEA7"/>
<comment type="caution">
    <text evidence="3">The sequence shown here is derived from an EMBL/GenBank/DDBJ whole genome shotgun (WGS) entry which is preliminary data.</text>
</comment>
<protein>
    <submittedName>
        <fullName evidence="3">Jg26689 protein</fullName>
    </submittedName>
</protein>
<feature type="region of interest" description="Disordered" evidence="1">
    <location>
        <begin position="25"/>
        <end position="58"/>
    </location>
</feature>
<dbReference type="InterPro" id="IPR024642">
    <property type="entry name" value="SUZ-C"/>
</dbReference>
<feature type="domain" description="SUZ-C" evidence="2">
    <location>
        <begin position="9"/>
        <end position="50"/>
    </location>
</feature>